<dbReference type="EMBL" id="LACI01002065">
    <property type="protein sequence ID" value="KJU83042.1"/>
    <property type="molecule type" value="Genomic_DNA"/>
</dbReference>
<feature type="site" description="Important for catalytic activity" evidence="5">
    <location>
        <position position="109"/>
    </location>
</feature>
<dbReference type="PATRIC" id="fig|29290.4.peg.6305"/>
<accession>A0A0F3GMK2</accession>
<gene>
    <name evidence="5" type="primary">fcl</name>
    <name evidence="7" type="ORF">MBAV_004763</name>
</gene>
<dbReference type="Gene3D" id="3.40.50.720">
    <property type="entry name" value="NAD(P)-binding Rossmann-like Domain"/>
    <property type="match status" value="1"/>
</dbReference>
<feature type="binding site" evidence="5">
    <location>
        <position position="181"/>
    </location>
    <ligand>
        <name>NADP(+)</name>
        <dbReference type="ChEBI" id="CHEBI:58349"/>
    </ligand>
</feature>
<feature type="site" description="Important for catalytic activity" evidence="5">
    <location>
        <position position="111"/>
    </location>
</feature>
<feature type="binding site" evidence="5">
    <location>
        <begin position="12"/>
        <end position="18"/>
    </location>
    <ligand>
        <name>NADP(+)</name>
        <dbReference type="ChEBI" id="CHEBI:58349"/>
    </ligand>
</feature>
<evidence type="ECO:0000256" key="4">
    <source>
        <dbReference type="ARBA" id="ARBA00023235"/>
    </source>
</evidence>
<keyword evidence="4 5" id="KW-0413">Isomerase</keyword>
<comment type="function">
    <text evidence="5">Catalyzes the two-step NADP-dependent conversion of GDP-4-dehydro-6-deoxy-D-mannose to GDP-fucose, involving an epimerase and a reductase reaction.</text>
</comment>
<dbReference type="PANTHER" id="PTHR43238:SF1">
    <property type="entry name" value="GDP-L-FUCOSE SYNTHASE"/>
    <property type="match status" value="1"/>
</dbReference>
<feature type="domain" description="NAD-dependent epimerase/dehydratase" evidence="6">
    <location>
        <begin position="8"/>
        <end position="239"/>
    </location>
</feature>
<feature type="binding site" evidence="5">
    <location>
        <position position="211"/>
    </location>
    <ligand>
        <name>substrate</name>
    </ligand>
</feature>
<sequence>MIKKESKIYIAGHTGLVGSAVVRRYRRDGYNNLILKTRGEVDLLDHTMVGDFFMAERPEFVILAAAKVGGIKHNMTYSADFTYENLQIQNNVIWQAHLSGVKKLLFLGSACIYPRLCPQPISEDYLMEGKLEPTNEGYAIAKIAGIKLCEKIYEQYHKTFISCMPTNTYGENDNFDPDSSHVISALIRKMHEAKVNNLPEITLWGSGSAQREFIYVDDLADAIFWIMQNYNEKPFLNIGTGSDLPIRELALKIKETVGYKGVISYDYTIPDGMPKRLMDVSRLNKLGWRHTISLDEGLRKIYEFYIGKYCP</sequence>
<dbReference type="HAMAP" id="MF_00956">
    <property type="entry name" value="GDP_fucose_synth"/>
    <property type="match status" value="1"/>
</dbReference>
<comment type="caution">
    <text evidence="5">Lacks conserved residue(s) required for the propagation of feature annotation.</text>
</comment>
<feature type="binding site" evidence="5">
    <location>
        <position position="204"/>
    </location>
    <ligand>
        <name>substrate</name>
    </ligand>
</feature>
<dbReference type="GO" id="GO:0050577">
    <property type="term" value="F:GDP-L-fucose synthase activity"/>
    <property type="evidence" value="ECO:0007669"/>
    <property type="project" value="UniProtKB-UniRule"/>
</dbReference>
<dbReference type="GO" id="GO:0042351">
    <property type="term" value="P:'de novo' GDP-L-fucose biosynthetic process"/>
    <property type="evidence" value="ECO:0007669"/>
    <property type="project" value="UniProtKB-UniRule"/>
</dbReference>
<evidence type="ECO:0000256" key="2">
    <source>
        <dbReference type="ARBA" id="ARBA00022857"/>
    </source>
</evidence>
<dbReference type="InterPro" id="IPR001509">
    <property type="entry name" value="Epimerase_deHydtase"/>
</dbReference>
<reference evidence="7 8" key="1">
    <citation type="submission" date="2015-02" db="EMBL/GenBank/DDBJ databases">
        <title>Single-cell genomics of uncultivated deep-branching MTB reveals a conserved set of magnetosome genes.</title>
        <authorList>
            <person name="Kolinko S."/>
            <person name="Richter M."/>
            <person name="Glockner F.O."/>
            <person name="Brachmann A."/>
            <person name="Schuler D."/>
        </authorList>
    </citation>
    <scope>NUCLEOTIDE SEQUENCE [LARGE SCALE GENOMIC DNA]</scope>
    <source>
        <strain evidence="7">TM-1</strain>
    </source>
</reference>
<feature type="binding site" evidence="5">
    <location>
        <position position="189"/>
    </location>
    <ligand>
        <name>substrate</name>
    </ligand>
</feature>
<evidence type="ECO:0000259" key="6">
    <source>
        <dbReference type="Pfam" id="PF01370"/>
    </source>
</evidence>
<comment type="caution">
    <text evidence="7">The sequence shown here is derived from an EMBL/GenBank/DDBJ whole genome shotgun (WGS) entry which is preliminary data.</text>
</comment>
<dbReference type="InterPro" id="IPR036291">
    <property type="entry name" value="NAD(P)-bd_dom_sf"/>
</dbReference>
<evidence type="ECO:0000256" key="1">
    <source>
        <dbReference type="ARBA" id="ARBA00005959"/>
    </source>
</evidence>
<evidence type="ECO:0000256" key="5">
    <source>
        <dbReference type="HAMAP-Rule" id="MF_00956"/>
    </source>
</evidence>
<feature type="active site" description="Proton donor/acceptor" evidence="5">
    <location>
        <position position="138"/>
    </location>
</feature>
<dbReference type="Gene3D" id="3.90.25.10">
    <property type="entry name" value="UDP-galactose 4-epimerase, domain 1"/>
    <property type="match status" value="1"/>
</dbReference>
<dbReference type="UniPathway" id="UPA00128">
    <property type="reaction ID" value="UER00191"/>
</dbReference>
<feature type="binding site" evidence="5">
    <location>
        <position position="271"/>
    </location>
    <ligand>
        <name>substrate</name>
    </ligand>
</feature>
<dbReference type="SUPFAM" id="SSF51735">
    <property type="entry name" value="NAD(P)-binding Rossmann-fold domains"/>
    <property type="match status" value="1"/>
</dbReference>
<proteinExistence type="inferred from homology"/>
<keyword evidence="5" id="KW-0511">Multifunctional enzyme</keyword>
<feature type="binding site" evidence="5">
    <location>
        <position position="142"/>
    </location>
    <ligand>
        <name>NADP(+)</name>
        <dbReference type="ChEBI" id="CHEBI:58349"/>
    </ligand>
</feature>
<organism evidence="7 8">
    <name type="scientific">Candidatus Magnetobacterium bavaricum</name>
    <dbReference type="NCBI Taxonomy" id="29290"/>
    <lineage>
        <taxon>Bacteria</taxon>
        <taxon>Pseudomonadati</taxon>
        <taxon>Nitrospirota</taxon>
        <taxon>Thermodesulfovibrionia</taxon>
        <taxon>Thermodesulfovibrionales</taxon>
        <taxon>Candidatus Magnetobacteriaceae</taxon>
        <taxon>Candidatus Magnetobacterium</taxon>
    </lineage>
</organism>
<dbReference type="CDD" id="cd05239">
    <property type="entry name" value="GDP_FS_SDR_e"/>
    <property type="match status" value="1"/>
</dbReference>
<name>A0A0F3GMK2_9BACT</name>
<dbReference type="GO" id="GO:0070401">
    <property type="term" value="F:NADP+ binding"/>
    <property type="evidence" value="ECO:0007669"/>
    <property type="project" value="UniProtKB-UniRule"/>
</dbReference>
<comment type="pathway">
    <text evidence="5">Nucleotide-sugar biosynthesis; GDP-L-fucose biosynthesis via de novo pathway; GDP-L-fucose from GDP-alpha-D-mannose: step 2/2.</text>
</comment>
<keyword evidence="2 5" id="KW-0521">NADP</keyword>
<protein>
    <recommendedName>
        <fullName evidence="5">GDP-L-fucose synthase</fullName>
        <ecNumber evidence="5">1.1.1.271</ecNumber>
    </recommendedName>
    <alternativeName>
        <fullName evidence="5">GDP-4-keto-6-deoxy-D-mannose-3,5-epimerase-4-reductase</fullName>
    </alternativeName>
</protein>
<evidence type="ECO:0000256" key="3">
    <source>
        <dbReference type="ARBA" id="ARBA00023002"/>
    </source>
</evidence>
<dbReference type="InterPro" id="IPR028614">
    <property type="entry name" value="GDP_fucose/colitose_synth"/>
</dbReference>
<dbReference type="Pfam" id="PF01370">
    <property type="entry name" value="Epimerase"/>
    <property type="match status" value="1"/>
</dbReference>
<dbReference type="PANTHER" id="PTHR43238">
    <property type="entry name" value="GDP-L-FUCOSE SYNTHASE"/>
    <property type="match status" value="1"/>
</dbReference>
<comment type="similarity">
    <text evidence="1 5">Belongs to the NAD(P)-dependent epimerase/dehydratase family. Fucose synthase subfamily.</text>
</comment>
<evidence type="ECO:0000313" key="7">
    <source>
        <dbReference type="EMBL" id="KJU83042.1"/>
    </source>
</evidence>
<dbReference type="EC" id="1.1.1.271" evidence="5"/>
<dbReference type="GO" id="GO:0016853">
    <property type="term" value="F:isomerase activity"/>
    <property type="evidence" value="ECO:0007669"/>
    <property type="project" value="UniProtKB-KW"/>
</dbReference>
<dbReference type="AlphaFoldDB" id="A0A0F3GMK2"/>
<keyword evidence="8" id="KW-1185">Reference proteome</keyword>
<dbReference type="Proteomes" id="UP000033423">
    <property type="component" value="Unassembled WGS sequence"/>
</dbReference>
<evidence type="ECO:0000313" key="8">
    <source>
        <dbReference type="Proteomes" id="UP000033423"/>
    </source>
</evidence>
<keyword evidence="3 5" id="KW-0560">Oxidoreductase</keyword>
<comment type="catalytic activity">
    <reaction evidence="5">
        <text>GDP-beta-L-fucose + NADP(+) = GDP-4-dehydro-alpha-D-rhamnose + NADPH + H(+)</text>
        <dbReference type="Rhea" id="RHEA:18885"/>
        <dbReference type="ChEBI" id="CHEBI:15378"/>
        <dbReference type="ChEBI" id="CHEBI:57273"/>
        <dbReference type="ChEBI" id="CHEBI:57783"/>
        <dbReference type="ChEBI" id="CHEBI:57964"/>
        <dbReference type="ChEBI" id="CHEBI:58349"/>
        <dbReference type="EC" id="1.1.1.271"/>
    </reaction>
</comment>